<dbReference type="GO" id="GO:0020037">
    <property type="term" value="F:heme binding"/>
    <property type="evidence" value="ECO:0007669"/>
    <property type="project" value="InterPro"/>
</dbReference>
<dbReference type="GO" id="GO:0016705">
    <property type="term" value="F:oxidoreductase activity, acting on paired donors, with incorporation or reduction of molecular oxygen"/>
    <property type="evidence" value="ECO:0007669"/>
    <property type="project" value="InterPro"/>
</dbReference>
<dbReference type="AlphaFoldDB" id="A0A383VFF7"/>
<keyword evidence="6" id="KW-1185">Reference proteome</keyword>
<keyword evidence="2" id="KW-0503">Monooxygenase</keyword>
<dbReference type="SUPFAM" id="SSF48264">
    <property type="entry name" value="Cytochrome P450"/>
    <property type="match status" value="1"/>
</dbReference>
<keyword evidence="1 2" id="KW-0479">Metal-binding</keyword>
<evidence type="ECO:0000256" key="1">
    <source>
        <dbReference type="PIRSR" id="PIRSR602401-1"/>
    </source>
</evidence>
<dbReference type="PANTHER" id="PTHR24301">
    <property type="entry name" value="THROMBOXANE-A SYNTHASE"/>
    <property type="match status" value="1"/>
</dbReference>
<dbReference type="Gene3D" id="1.10.630.10">
    <property type="entry name" value="Cytochrome P450"/>
    <property type="match status" value="2"/>
</dbReference>
<evidence type="ECO:0000313" key="5">
    <source>
        <dbReference type="EMBL" id="SZX63660.1"/>
    </source>
</evidence>
<dbReference type="Proteomes" id="UP000256970">
    <property type="component" value="Unassembled WGS sequence"/>
</dbReference>
<keyword evidence="2" id="KW-0560">Oxidoreductase</keyword>
<dbReference type="PANTHER" id="PTHR24301:SF2">
    <property type="entry name" value="THROMBOXANE-A SYNTHASE"/>
    <property type="match status" value="1"/>
</dbReference>
<dbReference type="EMBL" id="FNXT01000336">
    <property type="protein sequence ID" value="SZX63660.1"/>
    <property type="molecule type" value="Genomic_DNA"/>
</dbReference>
<keyword evidence="1 2" id="KW-0349">Heme</keyword>
<dbReference type="InterPro" id="IPR036396">
    <property type="entry name" value="Cyt_P450_sf"/>
</dbReference>
<dbReference type="InterPro" id="IPR017972">
    <property type="entry name" value="Cyt_P450_CS"/>
</dbReference>
<keyword evidence="1 2" id="KW-0408">Iron</keyword>
<keyword evidence="4" id="KW-0472">Membrane</keyword>
<comment type="similarity">
    <text evidence="2">Belongs to the cytochrome P450 family.</text>
</comment>
<feature type="region of interest" description="Disordered" evidence="3">
    <location>
        <begin position="584"/>
        <end position="624"/>
    </location>
</feature>
<dbReference type="PRINTS" id="PR00463">
    <property type="entry name" value="EP450I"/>
</dbReference>
<dbReference type="PROSITE" id="PS00086">
    <property type="entry name" value="CYTOCHROME_P450"/>
    <property type="match status" value="1"/>
</dbReference>
<feature type="compositionally biased region" description="Low complexity" evidence="3">
    <location>
        <begin position="336"/>
        <end position="353"/>
    </location>
</feature>
<evidence type="ECO:0008006" key="7">
    <source>
        <dbReference type="Google" id="ProtNLM"/>
    </source>
</evidence>
<gene>
    <name evidence="5" type="ORF">BQ4739_LOCUS4213</name>
</gene>
<dbReference type="PRINTS" id="PR00385">
    <property type="entry name" value="P450"/>
</dbReference>
<evidence type="ECO:0000313" key="6">
    <source>
        <dbReference type="Proteomes" id="UP000256970"/>
    </source>
</evidence>
<dbReference type="InterPro" id="IPR002401">
    <property type="entry name" value="Cyt_P450_E_grp-I"/>
</dbReference>
<reference evidence="5 6" key="1">
    <citation type="submission" date="2016-10" db="EMBL/GenBank/DDBJ databases">
        <authorList>
            <person name="Cai Z."/>
        </authorList>
    </citation>
    <scope>NUCLEOTIDE SEQUENCE [LARGE SCALE GENOMIC DNA]</scope>
</reference>
<feature type="transmembrane region" description="Helical" evidence="4">
    <location>
        <begin position="6"/>
        <end position="27"/>
    </location>
</feature>
<dbReference type="InterPro" id="IPR001128">
    <property type="entry name" value="Cyt_P450"/>
</dbReference>
<dbReference type="GO" id="GO:0005506">
    <property type="term" value="F:iron ion binding"/>
    <property type="evidence" value="ECO:0007669"/>
    <property type="project" value="InterPro"/>
</dbReference>
<proteinExistence type="inferred from homology"/>
<name>A0A383VFF7_TETOB</name>
<protein>
    <recommendedName>
        <fullName evidence="7">Cytochrome P450</fullName>
    </recommendedName>
</protein>
<organism evidence="5 6">
    <name type="scientific">Tetradesmus obliquus</name>
    <name type="common">Green alga</name>
    <name type="synonym">Acutodesmus obliquus</name>
    <dbReference type="NCBI Taxonomy" id="3088"/>
    <lineage>
        <taxon>Eukaryota</taxon>
        <taxon>Viridiplantae</taxon>
        <taxon>Chlorophyta</taxon>
        <taxon>core chlorophytes</taxon>
        <taxon>Chlorophyceae</taxon>
        <taxon>CS clade</taxon>
        <taxon>Sphaeropleales</taxon>
        <taxon>Scenedesmaceae</taxon>
        <taxon>Tetradesmus</taxon>
    </lineage>
</organism>
<dbReference type="STRING" id="3088.A0A383VFF7"/>
<comment type="cofactor">
    <cofactor evidence="1">
        <name>heme</name>
        <dbReference type="ChEBI" id="CHEBI:30413"/>
    </cofactor>
</comment>
<evidence type="ECO:0000256" key="4">
    <source>
        <dbReference type="SAM" id="Phobius"/>
    </source>
</evidence>
<evidence type="ECO:0000256" key="2">
    <source>
        <dbReference type="RuleBase" id="RU000461"/>
    </source>
</evidence>
<evidence type="ECO:0000256" key="3">
    <source>
        <dbReference type="SAM" id="MobiDB-lite"/>
    </source>
</evidence>
<keyword evidence="4" id="KW-1133">Transmembrane helix</keyword>
<accession>A0A383VFF7</accession>
<keyword evidence="4" id="KW-0812">Transmembrane</keyword>
<dbReference type="GO" id="GO:0004497">
    <property type="term" value="F:monooxygenase activity"/>
    <property type="evidence" value="ECO:0007669"/>
    <property type="project" value="UniProtKB-KW"/>
</dbReference>
<feature type="binding site" description="axial binding residue" evidence="1">
    <location>
        <position position="552"/>
    </location>
    <ligand>
        <name>heme</name>
        <dbReference type="ChEBI" id="CHEBI:30413"/>
    </ligand>
    <ligandPart>
        <name>Fe</name>
        <dbReference type="ChEBI" id="CHEBI:18248"/>
    </ligandPart>
</feature>
<feature type="region of interest" description="Disordered" evidence="3">
    <location>
        <begin position="336"/>
        <end position="368"/>
    </location>
</feature>
<dbReference type="Pfam" id="PF00067">
    <property type="entry name" value="p450"/>
    <property type="match status" value="2"/>
</dbReference>
<sequence>MSPLTVLVLLIKAVSFAVLGCIAYLAINPVNRWKYSHIPGPRYRAIFGNLPEFRKYGSHEFMVACRAKYGPVFKLWFGHRVWVVVCDPDLGKRVNYKCLNRPQIGDALIRGPVTRPENKGLFFTRDDVWRMVHRVWQPAFYADSVHACAPLMSVTSRRLVTRLQGLAGEGRPVDLWREVGNLTMAIVGTAAYGIDFHTFDADSATQQQPAASSTSVKLPLAAAVAAAAAAGAPSKAAQAAAAASHLPSSMHSGLAAAHVDVGQRAVGAQLVSSAQTLFASMGGTSGSIYQMAALLLPDSCRPLVAWAAHTFPDARFTAVMNARATVSSASMQLVQQFKQRQQQQEDASASDDAGLGGNAAPGGRGRVSRSGGAIAPGSFLGLLLAARGGTDGHGLSDLQMIMQANTFTLAGYETTANALAFSLWCISTHPEAEARLLQEAAAAAQPFHAYSRDMEQQFPYTCAVVSEALRLYPPGATTIREVPPAGRPLQLGGYAVAPGSSVFVASYVMQRDPELWPRAGEFLPERWLPGNEHLAAKNAAAYLPFGSGARMCIGYRFALQEVRLGLLELLSQFHFEVQWELMVPPPPQPHQQQQQQQGVEGGAEAGDKQQQQQQQQRGSRALRTANGFTLSPVGGIWVKLEPRVPEVQPAV</sequence>
<feature type="compositionally biased region" description="Gly residues" evidence="3">
    <location>
        <begin position="354"/>
        <end position="365"/>
    </location>
</feature>